<comment type="caution">
    <text evidence="1">The sequence shown here is derived from an EMBL/GenBank/DDBJ whole genome shotgun (WGS) entry which is preliminary data.</text>
</comment>
<sequence length="79" mass="8967">MAKVITKKLREISKVLQGSGGDVHVNITLLPFCHLTLCNVELSSSARRYVFIDSMYKLDSENMEKFILSERITSSVFVE</sequence>
<reference evidence="1 2" key="1">
    <citation type="submission" date="2023-02" db="EMBL/GenBank/DDBJ databases">
        <title>LHISI_Scaffold_Assembly.</title>
        <authorList>
            <person name="Stuart O.P."/>
            <person name="Cleave R."/>
            <person name="Magrath M.J.L."/>
            <person name="Mikheyev A.S."/>
        </authorList>
    </citation>
    <scope>NUCLEOTIDE SEQUENCE [LARGE SCALE GENOMIC DNA]</scope>
    <source>
        <strain evidence="1">Daus_M_001</strain>
        <tissue evidence="1">Leg muscle</tissue>
    </source>
</reference>
<dbReference type="Proteomes" id="UP001159363">
    <property type="component" value="Chromosome X"/>
</dbReference>
<keyword evidence="2" id="KW-1185">Reference proteome</keyword>
<dbReference type="EMBL" id="JARBHB010000004">
    <property type="protein sequence ID" value="KAJ8887278.1"/>
    <property type="molecule type" value="Genomic_DNA"/>
</dbReference>
<organism evidence="1 2">
    <name type="scientific">Dryococelus australis</name>
    <dbReference type="NCBI Taxonomy" id="614101"/>
    <lineage>
        <taxon>Eukaryota</taxon>
        <taxon>Metazoa</taxon>
        <taxon>Ecdysozoa</taxon>
        <taxon>Arthropoda</taxon>
        <taxon>Hexapoda</taxon>
        <taxon>Insecta</taxon>
        <taxon>Pterygota</taxon>
        <taxon>Neoptera</taxon>
        <taxon>Polyneoptera</taxon>
        <taxon>Phasmatodea</taxon>
        <taxon>Verophasmatodea</taxon>
        <taxon>Anareolatae</taxon>
        <taxon>Phasmatidae</taxon>
        <taxon>Eurycanthinae</taxon>
        <taxon>Dryococelus</taxon>
    </lineage>
</organism>
<protein>
    <submittedName>
        <fullName evidence="1">Uncharacterized protein</fullName>
    </submittedName>
</protein>
<proteinExistence type="predicted"/>
<feature type="non-terminal residue" evidence="1">
    <location>
        <position position="79"/>
    </location>
</feature>
<gene>
    <name evidence="1" type="ORF">PR048_013493</name>
</gene>
<name>A0ABQ9HSC1_9NEOP</name>
<evidence type="ECO:0000313" key="1">
    <source>
        <dbReference type="EMBL" id="KAJ8887278.1"/>
    </source>
</evidence>
<accession>A0ABQ9HSC1</accession>
<evidence type="ECO:0000313" key="2">
    <source>
        <dbReference type="Proteomes" id="UP001159363"/>
    </source>
</evidence>